<gene>
    <name evidence="14" type="ORF">G5714_000011</name>
</gene>
<dbReference type="EMBL" id="JAAMOB010000001">
    <property type="protein sequence ID" value="KAF4117960.1"/>
    <property type="molecule type" value="Genomic_DNA"/>
</dbReference>
<evidence type="ECO:0000313" key="15">
    <source>
        <dbReference type="Proteomes" id="UP000579812"/>
    </source>
</evidence>
<evidence type="ECO:0000256" key="4">
    <source>
        <dbReference type="ARBA" id="ARBA00022771"/>
    </source>
</evidence>
<dbReference type="PANTHER" id="PTHR23235:SF23">
    <property type="entry name" value="TRANSCRIPTION FACTOR SP6"/>
    <property type="match status" value="1"/>
</dbReference>
<dbReference type="PANTHER" id="PTHR23235">
    <property type="entry name" value="KRUEPPEL-LIKE TRANSCRIPTION FACTOR"/>
    <property type="match status" value="1"/>
</dbReference>
<feature type="domain" description="C2H2-type" evidence="13">
    <location>
        <begin position="288"/>
        <end position="315"/>
    </location>
</feature>
<dbReference type="PROSITE" id="PS00028">
    <property type="entry name" value="ZINC_FINGER_C2H2_1"/>
    <property type="match status" value="3"/>
</dbReference>
<sequence>MAAAPRAGFPPVLFTAGLWFLQEFFTNMTSPELQAPWELKVASHSSGDTEQVQAVISDSHPQSCGDTVSFTHTHTHTHTLIMAHPYDPWLRAGPPQEEVSVSGWWDMHAGAAAGWMDLQGAGLGPGPVQGGSMSSYTPETQMCSAHSGLHYPPEGFKMEPLAQDLLPLAQASSSYSAEEQQDAAGASARPKSQRRAGSRAPGQASCRCPNCLSAESLGNAGDKRKHLHNCHIPGCGKAYVKTSHLKAHLRWHSGDRPFVCNWLFCGKRFTRSDELQRHLQTHTGAKRFGCSSCPRVFLRADHLAKHMRVHESPSPAAEETRSAATATATSLLRVKTESENCDDDATVANG</sequence>
<comment type="caution">
    <text evidence="14">The sequence shown here is derived from an EMBL/GenBank/DDBJ whole genome shotgun (WGS) entry which is preliminary data.</text>
</comment>
<evidence type="ECO:0000256" key="7">
    <source>
        <dbReference type="ARBA" id="ARBA00023125"/>
    </source>
</evidence>
<dbReference type="GO" id="GO:0005634">
    <property type="term" value="C:nucleus"/>
    <property type="evidence" value="ECO:0007669"/>
    <property type="project" value="UniProtKB-SubCell"/>
</dbReference>
<dbReference type="Pfam" id="PF00096">
    <property type="entry name" value="zf-C2H2"/>
    <property type="match status" value="3"/>
</dbReference>
<dbReference type="FunFam" id="3.30.160.60:FF:000100">
    <property type="entry name" value="Zinc finger 45-like"/>
    <property type="match status" value="1"/>
</dbReference>
<feature type="region of interest" description="Disordered" evidence="12">
    <location>
        <begin position="172"/>
        <end position="206"/>
    </location>
</feature>
<evidence type="ECO:0000259" key="13">
    <source>
        <dbReference type="PROSITE" id="PS50157"/>
    </source>
</evidence>
<evidence type="ECO:0000256" key="3">
    <source>
        <dbReference type="ARBA" id="ARBA00022737"/>
    </source>
</evidence>
<keyword evidence="8" id="KW-0804">Transcription</keyword>
<dbReference type="FunFam" id="3.30.160.60:FF:000014">
    <property type="entry name" value="Transcription factor Sp3"/>
    <property type="match status" value="1"/>
</dbReference>
<dbReference type="PROSITE" id="PS50157">
    <property type="entry name" value="ZINC_FINGER_C2H2_2"/>
    <property type="match status" value="3"/>
</dbReference>
<keyword evidence="7" id="KW-0238">DNA-binding</keyword>
<dbReference type="GO" id="GO:0000978">
    <property type="term" value="F:RNA polymerase II cis-regulatory region sequence-specific DNA binding"/>
    <property type="evidence" value="ECO:0007669"/>
    <property type="project" value="TreeGrafter"/>
</dbReference>
<dbReference type="GO" id="GO:0008270">
    <property type="term" value="F:zinc ion binding"/>
    <property type="evidence" value="ECO:0007669"/>
    <property type="project" value="UniProtKB-KW"/>
</dbReference>
<evidence type="ECO:0000256" key="5">
    <source>
        <dbReference type="ARBA" id="ARBA00022833"/>
    </source>
</evidence>
<feature type="domain" description="C2H2-type" evidence="13">
    <location>
        <begin position="228"/>
        <end position="257"/>
    </location>
</feature>
<keyword evidence="4 11" id="KW-0863">Zinc-finger</keyword>
<organism evidence="14 15">
    <name type="scientific">Onychostoma macrolepis</name>
    <dbReference type="NCBI Taxonomy" id="369639"/>
    <lineage>
        <taxon>Eukaryota</taxon>
        <taxon>Metazoa</taxon>
        <taxon>Chordata</taxon>
        <taxon>Craniata</taxon>
        <taxon>Vertebrata</taxon>
        <taxon>Euteleostomi</taxon>
        <taxon>Actinopterygii</taxon>
        <taxon>Neopterygii</taxon>
        <taxon>Teleostei</taxon>
        <taxon>Ostariophysi</taxon>
        <taxon>Cypriniformes</taxon>
        <taxon>Cyprinidae</taxon>
        <taxon>Acrossocheilinae</taxon>
        <taxon>Onychostoma</taxon>
    </lineage>
</organism>
<keyword evidence="2" id="KW-0479">Metal-binding</keyword>
<keyword evidence="15" id="KW-1185">Reference proteome</keyword>
<dbReference type="SUPFAM" id="SSF57667">
    <property type="entry name" value="beta-beta-alpha zinc fingers"/>
    <property type="match status" value="2"/>
</dbReference>
<protein>
    <recommendedName>
        <fullName evidence="13">C2H2-type domain-containing protein</fullName>
    </recommendedName>
</protein>
<dbReference type="AlphaFoldDB" id="A0A7J6DFA4"/>
<proteinExistence type="inferred from homology"/>
<evidence type="ECO:0000313" key="14">
    <source>
        <dbReference type="EMBL" id="KAF4117960.1"/>
    </source>
</evidence>
<dbReference type="Gene3D" id="3.30.160.60">
    <property type="entry name" value="Classic Zinc Finger"/>
    <property type="match status" value="3"/>
</dbReference>
<name>A0A7J6DFA4_9TELE</name>
<evidence type="ECO:0000256" key="8">
    <source>
        <dbReference type="ARBA" id="ARBA00023163"/>
    </source>
</evidence>
<evidence type="ECO:0000256" key="10">
    <source>
        <dbReference type="ARBA" id="ARBA00038409"/>
    </source>
</evidence>
<evidence type="ECO:0000256" key="12">
    <source>
        <dbReference type="SAM" id="MobiDB-lite"/>
    </source>
</evidence>
<keyword evidence="5" id="KW-0862">Zinc</keyword>
<dbReference type="InterPro" id="IPR013087">
    <property type="entry name" value="Znf_C2H2_type"/>
</dbReference>
<dbReference type="GO" id="GO:0000981">
    <property type="term" value="F:DNA-binding transcription factor activity, RNA polymerase II-specific"/>
    <property type="evidence" value="ECO:0007669"/>
    <property type="project" value="TreeGrafter"/>
</dbReference>
<dbReference type="SMART" id="SM00355">
    <property type="entry name" value="ZnF_C2H2"/>
    <property type="match status" value="3"/>
</dbReference>
<evidence type="ECO:0000256" key="2">
    <source>
        <dbReference type="ARBA" id="ARBA00022723"/>
    </source>
</evidence>
<keyword evidence="3" id="KW-0677">Repeat</keyword>
<reference evidence="14 15" key="1">
    <citation type="submission" date="2020-04" db="EMBL/GenBank/DDBJ databases">
        <title>Chromosome-level genome assembly of a cyprinid fish Onychostoma macrolepis by integration of Nanopore Sequencing, Bionano and Hi-C technology.</title>
        <authorList>
            <person name="Wang D."/>
        </authorList>
    </citation>
    <scope>NUCLEOTIDE SEQUENCE [LARGE SCALE GENOMIC DNA]</scope>
    <source>
        <strain evidence="14">SWU-2019</strain>
        <tissue evidence="14">Muscle</tissue>
    </source>
</reference>
<evidence type="ECO:0000256" key="6">
    <source>
        <dbReference type="ARBA" id="ARBA00023015"/>
    </source>
</evidence>
<comment type="similarity">
    <text evidence="10">Belongs to the Sp1 C2H2-type zinc-finger protein family.</text>
</comment>
<dbReference type="Proteomes" id="UP000579812">
    <property type="component" value="Unassembled WGS sequence"/>
</dbReference>
<evidence type="ECO:0000256" key="11">
    <source>
        <dbReference type="PROSITE-ProRule" id="PRU00042"/>
    </source>
</evidence>
<dbReference type="InterPro" id="IPR036236">
    <property type="entry name" value="Znf_C2H2_sf"/>
</dbReference>
<feature type="domain" description="C2H2-type" evidence="13">
    <location>
        <begin position="258"/>
        <end position="287"/>
    </location>
</feature>
<feature type="compositionally biased region" description="Low complexity" evidence="12">
    <location>
        <begin position="172"/>
        <end position="184"/>
    </location>
</feature>
<comment type="subcellular location">
    <subcellularLocation>
        <location evidence="1">Nucleus</location>
    </subcellularLocation>
</comment>
<evidence type="ECO:0000256" key="1">
    <source>
        <dbReference type="ARBA" id="ARBA00004123"/>
    </source>
</evidence>
<keyword evidence="6" id="KW-0805">Transcription regulation</keyword>
<evidence type="ECO:0000256" key="9">
    <source>
        <dbReference type="ARBA" id="ARBA00023242"/>
    </source>
</evidence>
<accession>A0A7J6DFA4</accession>
<keyword evidence="9" id="KW-0539">Nucleus</keyword>